<dbReference type="EMBL" id="QKYT01000387">
    <property type="protein sequence ID" value="RIA86052.1"/>
    <property type="molecule type" value="Genomic_DNA"/>
</dbReference>
<reference evidence="1 2" key="1">
    <citation type="submission" date="2018-06" db="EMBL/GenBank/DDBJ databases">
        <title>Comparative genomics reveals the genomic features of Rhizophagus irregularis, R. cerebriforme, R. diaphanum and Gigaspora rosea, and their symbiotic lifestyle signature.</title>
        <authorList>
            <person name="Morin E."/>
            <person name="San Clemente H."/>
            <person name="Chen E.C.H."/>
            <person name="De La Providencia I."/>
            <person name="Hainaut M."/>
            <person name="Kuo A."/>
            <person name="Kohler A."/>
            <person name="Murat C."/>
            <person name="Tang N."/>
            <person name="Roy S."/>
            <person name="Loubradou J."/>
            <person name="Henrissat B."/>
            <person name="Grigoriev I.V."/>
            <person name="Corradi N."/>
            <person name="Roux C."/>
            <person name="Martin F.M."/>
        </authorList>
    </citation>
    <scope>NUCLEOTIDE SEQUENCE [LARGE SCALE GENOMIC DNA]</scope>
    <source>
        <strain evidence="1 2">DAOM 227022</strain>
    </source>
</reference>
<proteinExistence type="predicted"/>
<dbReference type="InterPro" id="IPR032675">
    <property type="entry name" value="LRR_dom_sf"/>
</dbReference>
<gene>
    <name evidence="1" type="ORF">C1645_829880</name>
</gene>
<keyword evidence="2" id="KW-1185">Reference proteome</keyword>
<evidence type="ECO:0008006" key="3">
    <source>
        <dbReference type="Google" id="ProtNLM"/>
    </source>
</evidence>
<comment type="caution">
    <text evidence="1">The sequence shown here is derived from an EMBL/GenBank/DDBJ whole genome shotgun (WGS) entry which is preliminary data.</text>
</comment>
<dbReference type="Gene3D" id="3.80.10.10">
    <property type="entry name" value="Ribonuclease Inhibitor"/>
    <property type="match status" value="1"/>
</dbReference>
<protein>
    <recommendedName>
        <fullName evidence="3">F-box domain-containing protein</fullName>
    </recommendedName>
</protein>
<dbReference type="AlphaFoldDB" id="A0A397SK77"/>
<dbReference type="SUPFAM" id="SSF52047">
    <property type="entry name" value="RNI-like"/>
    <property type="match status" value="1"/>
</dbReference>
<evidence type="ECO:0000313" key="2">
    <source>
        <dbReference type="Proteomes" id="UP000265703"/>
    </source>
</evidence>
<organism evidence="1 2">
    <name type="scientific">Glomus cerebriforme</name>
    <dbReference type="NCBI Taxonomy" id="658196"/>
    <lineage>
        <taxon>Eukaryota</taxon>
        <taxon>Fungi</taxon>
        <taxon>Fungi incertae sedis</taxon>
        <taxon>Mucoromycota</taxon>
        <taxon>Glomeromycotina</taxon>
        <taxon>Glomeromycetes</taxon>
        <taxon>Glomerales</taxon>
        <taxon>Glomeraceae</taxon>
        <taxon>Glomus</taxon>
    </lineage>
</organism>
<dbReference type="OrthoDB" id="1055097at2759"/>
<name>A0A397SK77_9GLOM</name>
<accession>A0A397SK77</accession>
<sequence>MSQIRLGTILYWVSLGHGQVSDISHYTSLSLITNFTNLQELELLFYFNEDFKKLQYAIFPQLRILKIKNFSSEYEILVKFLENNGKNLKELFINNDYGYSNISLNLAIAKFCPNLRKLSVEFKSCELETFNLFFKNCQYLESIKIWCGGQYSNEKEALDVIVKYSNINTYEIILYHCYNIKSKLLPEELESFFISWTNRVPQKSLSLIIINNDNKSLDANEDNLKIIEKYKKLGVIKRFKVTDFDDDEINQIRNSKMVMYKRLMML</sequence>
<evidence type="ECO:0000313" key="1">
    <source>
        <dbReference type="EMBL" id="RIA86052.1"/>
    </source>
</evidence>
<dbReference type="Proteomes" id="UP000265703">
    <property type="component" value="Unassembled WGS sequence"/>
</dbReference>